<keyword evidence="1" id="KW-0812">Transmembrane</keyword>
<name>A0ABS2DDR4_9BACI</name>
<reference evidence="3 4" key="1">
    <citation type="submission" date="2021-02" db="EMBL/GenBank/DDBJ databases">
        <title>Bacillus sp. RD4P76, an endophyte from a halophyte.</title>
        <authorList>
            <person name="Sun J.-Q."/>
        </authorList>
    </citation>
    <scope>NUCLEOTIDE SEQUENCE [LARGE SCALE GENOMIC DNA]</scope>
    <source>
        <strain evidence="3 4">RD4P76</strain>
    </source>
</reference>
<evidence type="ECO:0000259" key="2">
    <source>
        <dbReference type="Pfam" id="PF04892"/>
    </source>
</evidence>
<dbReference type="PANTHER" id="PTHR36834:SF1">
    <property type="entry name" value="INTEGRAL MEMBRANE PROTEIN"/>
    <property type="match status" value="1"/>
</dbReference>
<sequence length="183" mass="20917">MKDSIMITINSWYVLVPALVVFLFAMVFKARKFSVKQCTLLVTFAIYVAGVIHFTFFPIDVNIGMYANQTPWYKTINYIPILTIDVQTFLLNIIMFIPLGMFLPFLNQENSSVKRITTIGFYSCLSIELLQCIIKITLGSGRSTDINDLLTNTLGAVIGYYLVNKVMKIKILREQFDTYKLHG</sequence>
<evidence type="ECO:0000256" key="1">
    <source>
        <dbReference type="SAM" id="Phobius"/>
    </source>
</evidence>
<feature type="transmembrane region" description="Helical" evidence="1">
    <location>
        <begin position="146"/>
        <end position="163"/>
    </location>
</feature>
<organism evidence="3 4">
    <name type="scientific">Bacillus suaedaesalsae</name>
    <dbReference type="NCBI Taxonomy" id="2810349"/>
    <lineage>
        <taxon>Bacteria</taxon>
        <taxon>Bacillati</taxon>
        <taxon>Bacillota</taxon>
        <taxon>Bacilli</taxon>
        <taxon>Bacillales</taxon>
        <taxon>Bacillaceae</taxon>
        <taxon>Bacillus</taxon>
    </lineage>
</organism>
<keyword evidence="1" id="KW-1133">Transmembrane helix</keyword>
<feature type="transmembrane region" description="Helical" evidence="1">
    <location>
        <begin position="79"/>
        <end position="107"/>
    </location>
</feature>
<protein>
    <submittedName>
        <fullName evidence="3">VanZ family protein</fullName>
    </submittedName>
</protein>
<accession>A0ABS2DDR4</accession>
<comment type="caution">
    <text evidence="3">The sequence shown here is derived from an EMBL/GenBank/DDBJ whole genome shotgun (WGS) entry which is preliminary data.</text>
</comment>
<gene>
    <name evidence="3" type="ORF">JR050_02710</name>
</gene>
<dbReference type="PANTHER" id="PTHR36834">
    <property type="entry name" value="MEMBRANE PROTEIN-RELATED"/>
    <property type="match status" value="1"/>
</dbReference>
<dbReference type="InterPro" id="IPR006976">
    <property type="entry name" value="VanZ-like"/>
</dbReference>
<dbReference type="Proteomes" id="UP001518925">
    <property type="component" value="Unassembled WGS sequence"/>
</dbReference>
<feature type="transmembrane region" description="Helical" evidence="1">
    <location>
        <begin position="12"/>
        <end position="28"/>
    </location>
</feature>
<dbReference type="RefSeq" id="WP_204201978.1">
    <property type="nucleotide sequence ID" value="NZ_JAFELM010000013.1"/>
</dbReference>
<feature type="transmembrane region" description="Helical" evidence="1">
    <location>
        <begin position="119"/>
        <end position="140"/>
    </location>
</feature>
<evidence type="ECO:0000313" key="3">
    <source>
        <dbReference type="EMBL" id="MBM6616594.1"/>
    </source>
</evidence>
<proteinExistence type="predicted"/>
<dbReference type="Pfam" id="PF04892">
    <property type="entry name" value="VanZ"/>
    <property type="match status" value="1"/>
</dbReference>
<keyword evidence="4" id="KW-1185">Reference proteome</keyword>
<feature type="domain" description="VanZ-like" evidence="2">
    <location>
        <begin position="44"/>
        <end position="163"/>
    </location>
</feature>
<feature type="transmembrane region" description="Helical" evidence="1">
    <location>
        <begin position="40"/>
        <end position="59"/>
    </location>
</feature>
<evidence type="ECO:0000313" key="4">
    <source>
        <dbReference type="Proteomes" id="UP001518925"/>
    </source>
</evidence>
<keyword evidence="1" id="KW-0472">Membrane</keyword>
<dbReference type="InterPro" id="IPR053150">
    <property type="entry name" value="Teicoplanin_resist-assoc"/>
</dbReference>
<dbReference type="EMBL" id="JAFELM010000013">
    <property type="protein sequence ID" value="MBM6616594.1"/>
    <property type="molecule type" value="Genomic_DNA"/>
</dbReference>